<dbReference type="EMBL" id="QHLQ01000034">
    <property type="protein sequence ID" value="NIZ63286.1"/>
    <property type="molecule type" value="Genomic_DNA"/>
</dbReference>
<reference evidence="2 3" key="1">
    <citation type="submission" date="2018-05" db="EMBL/GenBank/DDBJ databases">
        <authorList>
            <person name="Zhang Y.-J."/>
        </authorList>
    </citation>
    <scope>NUCLEOTIDE SEQUENCE [LARGE SCALE GENOMIC DNA]</scope>
    <source>
        <strain evidence="2 3">CY04</strain>
    </source>
</reference>
<proteinExistence type="predicted"/>
<organism evidence="2 3">
    <name type="scientific">Parasedimentitalea denitrificans</name>
    <dbReference type="NCBI Taxonomy" id="2211118"/>
    <lineage>
        <taxon>Bacteria</taxon>
        <taxon>Pseudomonadati</taxon>
        <taxon>Pseudomonadota</taxon>
        <taxon>Alphaproteobacteria</taxon>
        <taxon>Rhodobacterales</taxon>
        <taxon>Paracoccaceae</taxon>
        <taxon>Parasedimentitalea</taxon>
    </lineage>
</organism>
<gene>
    <name evidence="2" type="ORF">DL239_20165</name>
</gene>
<accession>A0ABX0WFY8</accession>
<keyword evidence="3" id="KW-1185">Reference proteome</keyword>
<evidence type="ECO:0000313" key="2">
    <source>
        <dbReference type="EMBL" id="NIZ63286.1"/>
    </source>
</evidence>
<name>A0ABX0WFY8_9RHOB</name>
<sequence>MVLGNAEIERYEDKHTGIFETWDGFYGRAAKPTARQVRDLVALGLVGHGMTGAAADALVAELGPEHNPLLYKVSQGLLGVAFMPDSASQGGDEPAPPSDMTEDDDPAKKTDPAPGTCGE</sequence>
<evidence type="ECO:0000256" key="1">
    <source>
        <dbReference type="SAM" id="MobiDB-lite"/>
    </source>
</evidence>
<comment type="caution">
    <text evidence="2">The sequence shown here is derived from an EMBL/GenBank/DDBJ whole genome shotgun (WGS) entry which is preliminary data.</text>
</comment>
<feature type="region of interest" description="Disordered" evidence="1">
    <location>
        <begin position="83"/>
        <end position="119"/>
    </location>
</feature>
<evidence type="ECO:0008006" key="4">
    <source>
        <dbReference type="Google" id="ProtNLM"/>
    </source>
</evidence>
<protein>
    <recommendedName>
        <fullName evidence="4">Phage tail tube protein, GTA-gp10</fullName>
    </recommendedName>
</protein>
<evidence type="ECO:0000313" key="3">
    <source>
        <dbReference type="Proteomes" id="UP001429564"/>
    </source>
</evidence>
<dbReference type="Proteomes" id="UP001429564">
    <property type="component" value="Unassembled WGS sequence"/>
</dbReference>